<evidence type="ECO:0000313" key="8">
    <source>
        <dbReference type="Proteomes" id="UP000269351"/>
    </source>
</evidence>
<organism evidence="7 8">
    <name type="scientific">Pectobacterium brasiliense</name>
    <dbReference type="NCBI Taxonomy" id="180957"/>
    <lineage>
        <taxon>Bacteria</taxon>
        <taxon>Pseudomonadati</taxon>
        <taxon>Pseudomonadota</taxon>
        <taxon>Gammaproteobacteria</taxon>
        <taxon>Enterobacterales</taxon>
        <taxon>Pectobacteriaceae</taxon>
        <taxon>Pectobacterium</taxon>
    </lineage>
</organism>
<evidence type="ECO:0000256" key="1">
    <source>
        <dbReference type="ARBA" id="ARBA00010923"/>
    </source>
</evidence>
<dbReference type="Proteomes" id="UP000269351">
    <property type="component" value="Chromosome"/>
</dbReference>
<dbReference type="GO" id="GO:0003677">
    <property type="term" value="F:DNA binding"/>
    <property type="evidence" value="ECO:0007669"/>
    <property type="project" value="UniProtKB-KW"/>
</dbReference>
<sequence>MNRAVLPSGWKSVKIGSIARVTNGANISSKYKSESNGNTPVYKVLDITEAILNENGNLITASHLIDNGKIAELKSEMLSIGTTVFPKVGESVNLNRRAYVLKEGFADNNVMAISPDHWESSRFIYYFMRSVDLRDMSRSTTVPSLRKEDIENLAIAYPPLNEQKFIANMLDSLLAQIETTVMRVERIRTILRNYRQAILTKAFSGTLTAEWRREHKKLKKISLSEISDYWAANNQKNSKKSPIAKSHPTDLTKNIPNTWLATTIGHVFDVQIGATPKRNIHEYWNGDLPWVNSAEVDFCKISSTNETITELAMSNTSTAIHPPGTVMLALNGQEKARGRVAILDISASHSQNTAALRIPEGYVVSEFLYFFLMQQHEHILRYGVGSIQPTLNKSLVQSLAFKLPPLEEQIQIVCHLEELFDLSDRIEKKLNAALDSISNLNKSLLVKAFCGNLTSHWRAANPDLIAGDNSAETSLNRIKTEREAKQSPKKNREKKAN</sequence>
<keyword evidence="7" id="KW-0378">Hydrolase</keyword>
<keyword evidence="3" id="KW-0238">DNA-binding</keyword>
<dbReference type="InterPro" id="IPR000055">
    <property type="entry name" value="Restrct_endonuc_typeI_TRD"/>
</dbReference>
<dbReference type="Proteomes" id="UP000762586">
    <property type="component" value="Unassembled WGS sequence"/>
</dbReference>
<dbReference type="REBASE" id="494081">
    <property type="entry name" value="S.PbrF126ORF19735P"/>
</dbReference>
<name>A0A3S1A008_9GAMM</name>
<gene>
    <name evidence="7" type="ORF">F126LOC_019740</name>
    <name evidence="6" type="ORF">H4F48_08495</name>
</gene>
<dbReference type="EMBL" id="JACGET010000011">
    <property type="protein sequence ID" value="MBN3106118.1"/>
    <property type="molecule type" value="Genomic_DNA"/>
</dbReference>
<evidence type="ECO:0000313" key="9">
    <source>
        <dbReference type="Proteomes" id="UP000762586"/>
    </source>
</evidence>
<dbReference type="InterPro" id="IPR044946">
    <property type="entry name" value="Restrct_endonuc_typeI_TRD_sf"/>
</dbReference>
<dbReference type="InterPro" id="IPR051212">
    <property type="entry name" value="Type-I_RE_S_subunit"/>
</dbReference>
<feature type="domain" description="Type I restriction modification DNA specificity" evidence="5">
    <location>
        <begin position="257"/>
        <end position="434"/>
    </location>
</feature>
<comment type="similarity">
    <text evidence="1">Belongs to the type-I restriction system S methylase family.</text>
</comment>
<reference evidence="6 9" key="1">
    <citation type="submission" date="2020-07" db="EMBL/GenBank/DDBJ databases">
        <title>A pangenomic view of the genus Pectobacterium provides insights into genome organization, phylogeny, and virulence.</title>
        <authorList>
            <person name="Jonkheer E."/>
            <person name="Brankovics B."/>
            <person name="Houwers I."/>
            <person name="Van Der Wolf J."/>
            <person name="Bonants P."/>
            <person name="Vreeburg R."/>
            <person name="Bollema R."/>
            <person name="De Haan J."/>
            <person name="Berke L."/>
            <person name="De Ridder D."/>
            <person name="Smit S."/>
            <person name="Van Der Lee T.A.J."/>
        </authorList>
    </citation>
    <scope>NUCLEOTIDE SEQUENCE [LARGE SCALE GENOMIC DNA]</scope>
    <source>
        <strain evidence="6 9">NAK:384</strain>
    </source>
</reference>
<dbReference type="Pfam" id="PF01420">
    <property type="entry name" value="Methylase_S"/>
    <property type="match status" value="2"/>
</dbReference>
<keyword evidence="9" id="KW-1185">Reference proteome</keyword>
<evidence type="ECO:0000256" key="4">
    <source>
        <dbReference type="SAM" id="MobiDB-lite"/>
    </source>
</evidence>
<dbReference type="PANTHER" id="PTHR43140:SF1">
    <property type="entry name" value="TYPE I RESTRICTION ENZYME ECOKI SPECIFICITY SUBUNIT"/>
    <property type="match status" value="1"/>
</dbReference>
<dbReference type="GO" id="GO:0009307">
    <property type="term" value="P:DNA restriction-modification system"/>
    <property type="evidence" value="ECO:0007669"/>
    <property type="project" value="UniProtKB-KW"/>
</dbReference>
<evidence type="ECO:0000259" key="5">
    <source>
        <dbReference type="Pfam" id="PF01420"/>
    </source>
</evidence>
<dbReference type="Gene3D" id="3.90.220.20">
    <property type="entry name" value="DNA methylase specificity domains"/>
    <property type="match status" value="2"/>
</dbReference>
<evidence type="ECO:0000256" key="3">
    <source>
        <dbReference type="ARBA" id="ARBA00023125"/>
    </source>
</evidence>
<protein>
    <submittedName>
        <fullName evidence="7">Restriction endonuclease subunit S</fullName>
    </submittedName>
</protein>
<dbReference type="RefSeq" id="WP_119871077.1">
    <property type="nucleotide sequence ID" value="NZ_BSWF01000001.1"/>
</dbReference>
<dbReference type="PANTHER" id="PTHR43140">
    <property type="entry name" value="TYPE-1 RESTRICTION ENZYME ECOKI SPECIFICITY PROTEIN"/>
    <property type="match status" value="1"/>
</dbReference>
<feature type="compositionally biased region" description="Basic residues" evidence="4">
    <location>
        <begin position="487"/>
        <end position="497"/>
    </location>
</feature>
<dbReference type="GO" id="GO:0004519">
    <property type="term" value="F:endonuclease activity"/>
    <property type="evidence" value="ECO:0007669"/>
    <property type="project" value="UniProtKB-KW"/>
</dbReference>
<feature type="domain" description="Type I restriction modification DNA specificity" evidence="5">
    <location>
        <begin position="7"/>
        <end position="179"/>
    </location>
</feature>
<feature type="region of interest" description="Disordered" evidence="4">
    <location>
        <begin position="471"/>
        <end position="497"/>
    </location>
</feature>
<proteinExistence type="inferred from homology"/>
<accession>A0A3S1A008</accession>
<keyword evidence="7" id="KW-0255">Endonuclease</keyword>
<keyword evidence="2" id="KW-0680">Restriction system</keyword>
<reference evidence="7 8" key="2">
    <citation type="submission" date="2020-11" db="EMBL/GenBank/DDBJ databases">
        <title>Complete genome sequence of Pectobacterium brasiliense strain F126.</title>
        <authorList>
            <person name="Miroshnikov K."/>
            <person name="Vo T.N.H."/>
            <person name="Khodykina M.V."/>
            <person name="Kabanova A.P."/>
            <person name="Shneider M."/>
            <person name="Korzhenkov A."/>
            <person name="Toschakov S.V."/>
            <person name="Miroshnikov K.A."/>
            <person name="Ignatov A.N."/>
            <person name="Mikhailova Y.V."/>
            <person name="Shelenkov A."/>
            <person name="Yanushevich Y.G."/>
            <person name="Evseev P.V."/>
        </authorList>
    </citation>
    <scope>NUCLEOTIDE SEQUENCE [LARGE SCALE GENOMIC DNA]</scope>
    <source>
        <strain evidence="7 8">F126</strain>
    </source>
</reference>
<evidence type="ECO:0000256" key="2">
    <source>
        <dbReference type="ARBA" id="ARBA00022747"/>
    </source>
</evidence>
<dbReference type="AlphaFoldDB" id="A0A3S1A008"/>
<evidence type="ECO:0000313" key="6">
    <source>
        <dbReference type="EMBL" id="MBN3106118.1"/>
    </source>
</evidence>
<keyword evidence="7" id="KW-0540">Nuclease</keyword>
<dbReference type="SUPFAM" id="SSF116734">
    <property type="entry name" value="DNA methylase specificity domain"/>
    <property type="match status" value="2"/>
</dbReference>
<evidence type="ECO:0000313" key="7">
    <source>
        <dbReference type="EMBL" id="QPK23819.1"/>
    </source>
</evidence>
<dbReference type="EMBL" id="CP065031">
    <property type="protein sequence ID" value="QPK23819.1"/>
    <property type="molecule type" value="Genomic_DNA"/>
</dbReference>